<sequence length="72" mass="8193">MTHFKAVVTREETCSMPLREVKGKAPAMSRRARKAILQDDGSYVPELVVELRVTHPSLMSRPLGMKKENKVR</sequence>
<dbReference type="Proteomes" id="UP001420932">
    <property type="component" value="Unassembled WGS sequence"/>
</dbReference>
<organism evidence="1 2">
    <name type="scientific">Stephania yunnanensis</name>
    <dbReference type="NCBI Taxonomy" id="152371"/>
    <lineage>
        <taxon>Eukaryota</taxon>
        <taxon>Viridiplantae</taxon>
        <taxon>Streptophyta</taxon>
        <taxon>Embryophyta</taxon>
        <taxon>Tracheophyta</taxon>
        <taxon>Spermatophyta</taxon>
        <taxon>Magnoliopsida</taxon>
        <taxon>Ranunculales</taxon>
        <taxon>Menispermaceae</taxon>
        <taxon>Menispermoideae</taxon>
        <taxon>Cissampelideae</taxon>
        <taxon>Stephania</taxon>
    </lineage>
</organism>
<accession>A0AAP0NPV5</accession>
<dbReference type="EMBL" id="JBBNAF010000009">
    <property type="protein sequence ID" value="KAK9113844.1"/>
    <property type="molecule type" value="Genomic_DNA"/>
</dbReference>
<gene>
    <name evidence="1" type="ORF">Syun_020641</name>
</gene>
<comment type="caution">
    <text evidence="1">The sequence shown here is derived from an EMBL/GenBank/DDBJ whole genome shotgun (WGS) entry which is preliminary data.</text>
</comment>
<evidence type="ECO:0000313" key="2">
    <source>
        <dbReference type="Proteomes" id="UP001420932"/>
    </source>
</evidence>
<dbReference type="AlphaFoldDB" id="A0AAP0NPV5"/>
<reference evidence="1 2" key="1">
    <citation type="submission" date="2024-01" db="EMBL/GenBank/DDBJ databases">
        <title>Genome assemblies of Stephania.</title>
        <authorList>
            <person name="Yang L."/>
        </authorList>
    </citation>
    <scope>NUCLEOTIDE SEQUENCE [LARGE SCALE GENOMIC DNA]</scope>
    <source>
        <strain evidence="1">YNDBR</strain>
        <tissue evidence="1">Leaf</tissue>
    </source>
</reference>
<proteinExistence type="predicted"/>
<name>A0AAP0NPV5_9MAGN</name>
<keyword evidence="2" id="KW-1185">Reference proteome</keyword>
<protein>
    <submittedName>
        <fullName evidence="1">Uncharacterized protein</fullName>
    </submittedName>
</protein>
<evidence type="ECO:0000313" key="1">
    <source>
        <dbReference type="EMBL" id="KAK9113844.1"/>
    </source>
</evidence>